<dbReference type="InterPro" id="IPR008203">
    <property type="entry name" value="AF2212-like"/>
</dbReference>
<evidence type="ECO:0000256" key="2">
    <source>
        <dbReference type="ARBA" id="ARBA00022649"/>
    </source>
</evidence>
<dbReference type="GeneID" id="89290458"/>
<dbReference type="SUPFAM" id="SSF141694">
    <property type="entry name" value="AF2212/PG0164-like"/>
    <property type="match status" value="1"/>
</dbReference>
<evidence type="ECO:0000313" key="5">
    <source>
        <dbReference type="Proteomes" id="UP001341135"/>
    </source>
</evidence>
<dbReference type="Gene3D" id="4.10.1150.10">
    <property type="entry name" value="AF2212/PG0164-like"/>
    <property type="match status" value="1"/>
</dbReference>
<evidence type="ECO:0000256" key="1">
    <source>
        <dbReference type="ARBA" id="ARBA00006615"/>
    </source>
</evidence>
<dbReference type="InterPro" id="IPR024069">
    <property type="entry name" value="AF2212-like_dom_sf"/>
</dbReference>
<keyword evidence="2 3" id="KW-1277">Toxin-antitoxin system</keyword>
<dbReference type="Pfam" id="PF01954">
    <property type="entry name" value="AF2212-like"/>
    <property type="match status" value="1"/>
</dbReference>
<gene>
    <name evidence="4" type="ORF">PABY_24580</name>
</gene>
<dbReference type="Proteomes" id="UP001341135">
    <property type="component" value="Chromosome"/>
</dbReference>
<proteinExistence type="inferred from homology"/>
<evidence type="ECO:0000256" key="3">
    <source>
        <dbReference type="RuleBase" id="RU368051"/>
    </source>
</evidence>
<evidence type="ECO:0000313" key="4">
    <source>
        <dbReference type="EMBL" id="BES82891.1"/>
    </source>
</evidence>
<comment type="similarity">
    <text evidence="1 3">Belongs to the UPF0165 family.</text>
</comment>
<dbReference type="EMBL" id="AP028907">
    <property type="protein sequence ID" value="BES82891.1"/>
    <property type="molecule type" value="Genomic_DNA"/>
</dbReference>
<protein>
    <recommendedName>
        <fullName evidence="3">Antitoxin</fullName>
    </recommendedName>
</protein>
<name>A0ABM8IZB2_9CREN</name>
<reference evidence="4 5" key="1">
    <citation type="submission" date="2023-09" db="EMBL/GenBank/DDBJ databases">
        <title>Pyrofollis japonicus gen. nov. sp. nov., a novel member of the family Pyrodictiaceae isolated from the Iheya North hydrothermal field.</title>
        <authorList>
            <person name="Miyazaki U."/>
            <person name="Sanari M."/>
            <person name="Tame A."/>
            <person name="Kitajima M."/>
            <person name="Okamoto A."/>
            <person name="Sawayama S."/>
            <person name="Miyazaki J."/>
            <person name="Takai K."/>
            <person name="Nakagawa S."/>
        </authorList>
    </citation>
    <scope>NUCLEOTIDE SEQUENCE [LARGE SCALE GENOMIC DNA]</scope>
    <source>
        <strain evidence="4 5">AV2</strain>
    </source>
</reference>
<comment type="function">
    <text evidence="3">Antitoxin component of a type II toxin-antitoxin (TA) system.</text>
</comment>
<organism evidence="4 5">
    <name type="scientific">Pyrodictium abyssi</name>
    <dbReference type="NCBI Taxonomy" id="54256"/>
    <lineage>
        <taxon>Archaea</taxon>
        <taxon>Thermoproteota</taxon>
        <taxon>Thermoprotei</taxon>
        <taxon>Desulfurococcales</taxon>
        <taxon>Pyrodictiaceae</taxon>
        <taxon>Pyrodictium</taxon>
    </lineage>
</organism>
<keyword evidence="5" id="KW-1185">Reference proteome</keyword>
<accession>A0ABM8IZB2</accession>
<dbReference type="RefSeq" id="WP_338250648.1">
    <property type="nucleotide sequence ID" value="NZ_AP028907.1"/>
</dbReference>
<sequence length="64" mass="7836">MSRTVRVKYERSILRLLDNAEFREGEELEIIVVKRSFMGFREKAGRYRFKVDRDVVEELVEERR</sequence>